<keyword evidence="2" id="KW-1185">Reference proteome</keyword>
<dbReference type="Proteomes" id="UP000823775">
    <property type="component" value="Unassembled WGS sequence"/>
</dbReference>
<protein>
    <submittedName>
        <fullName evidence="1">Uncharacterized protein</fullName>
    </submittedName>
</protein>
<sequence length="123" mass="14152">MAIRKNGEILWIADRGLLISVDHALEKFKDIGISNSTSDWHHNPLYVNSYKRSPVLLDKSRDCCAGDICEESFDSQKREPKGGRKKFLKPNVKKRLRIASLLYISGAVRVKKKGKWLLKKDRK</sequence>
<evidence type="ECO:0000313" key="2">
    <source>
        <dbReference type="Proteomes" id="UP000823775"/>
    </source>
</evidence>
<evidence type="ECO:0000313" key="1">
    <source>
        <dbReference type="EMBL" id="MCD7455567.1"/>
    </source>
</evidence>
<gene>
    <name evidence="1" type="ORF">HAX54_028688</name>
</gene>
<dbReference type="EMBL" id="JACEIK010000353">
    <property type="protein sequence ID" value="MCD7455567.1"/>
    <property type="molecule type" value="Genomic_DNA"/>
</dbReference>
<organism evidence="1 2">
    <name type="scientific">Datura stramonium</name>
    <name type="common">Jimsonweed</name>
    <name type="synonym">Common thornapple</name>
    <dbReference type="NCBI Taxonomy" id="4076"/>
    <lineage>
        <taxon>Eukaryota</taxon>
        <taxon>Viridiplantae</taxon>
        <taxon>Streptophyta</taxon>
        <taxon>Embryophyta</taxon>
        <taxon>Tracheophyta</taxon>
        <taxon>Spermatophyta</taxon>
        <taxon>Magnoliopsida</taxon>
        <taxon>eudicotyledons</taxon>
        <taxon>Gunneridae</taxon>
        <taxon>Pentapetalae</taxon>
        <taxon>asterids</taxon>
        <taxon>lamiids</taxon>
        <taxon>Solanales</taxon>
        <taxon>Solanaceae</taxon>
        <taxon>Solanoideae</taxon>
        <taxon>Datureae</taxon>
        <taxon>Datura</taxon>
    </lineage>
</organism>
<accession>A0ABS8S9U6</accession>
<proteinExistence type="predicted"/>
<comment type="caution">
    <text evidence="1">The sequence shown here is derived from an EMBL/GenBank/DDBJ whole genome shotgun (WGS) entry which is preliminary data.</text>
</comment>
<reference evidence="1 2" key="1">
    <citation type="journal article" date="2021" name="BMC Genomics">
        <title>Datura genome reveals duplications of psychoactive alkaloid biosynthetic genes and high mutation rate following tissue culture.</title>
        <authorList>
            <person name="Rajewski A."/>
            <person name="Carter-House D."/>
            <person name="Stajich J."/>
            <person name="Litt A."/>
        </authorList>
    </citation>
    <scope>NUCLEOTIDE SEQUENCE [LARGE SCALE GENOMIC DNA]</scope>
    <source>
        <strain evidence="1">AR-01</strain>
    </source>
</reference>
<name>A0ABS8S9U6_DATST</name>